<keyword evidence="5 16" id="KW-0347">Helicase</keyword>
<dbReference type="GO" id="GO:0000724">
    <property type="term" value="P:double-strand break repair via homologous recombination"/>
    <property type="evidence" value="ECO:0007669"/>
    <property type="project" value="TreeGrafter"/>
</dbReference>
<dbReference type="PROSITE" id="PS51192">
    <property type="entry name" value="HELICASE_ATP_BIND_1"/>
    <property type="match status" value="1"/>
</dbReference>
<dbReference type="InterPro" id="IPR011545">
    <property type="entry name" value="DEAD/DEAH_box_helicase_dom"/>
</dbReference>
<dbReference type="SMART" id="SM00956">
    <property type="entry name" value="RQC"/>
    <property type="match status" value="1"/>
</dbReference>
<keyword evidence="8" id="KW-0413">Isomerase</keyword>
<name>A0A2P2I303_9CRUS</name>
<dbReference type="NCBIfam" id="TIGR00614">
    <property type="entry name" value="recQ_fam"/>
    <property type="match status" value="1"/>
</dbReference>
<dbReference type="InterPro" id="IPR036390">
    <property type="entry name" value="WH_DNA-bd_sf"/>
</dbReference>
<dbReference type="Pfam" id="PF00270">
    <property type="entry name" value="DEAD"/>
    <property type="match status" value="1"/>
</dbReference>
<keyword evidence="3" id="KW-0547">Nucleotide-binding</keyword>
<comment type="catalytic activity">
    <reaction evidence="9">
        <text>Couples ATP hydrolysis with the unwinding of duplex DNA by translocating in the 3'-5' direction.</text>
        <dbReference type="EC" id="5.6.2.4"/>
    </reaction>
</comment>
<dbReference type="PROSITE" id="PS50967">
    <property type="entry name" value="HRDC"/>
    <property type="match status" value="1"/>
</dbReference>
<proteinExistence type="evidence at transcript level"/>
<dbReference type="InterPro" id="IPR018982">
    <property type="entry name" value="RQC_domain"/>
</dbReference>
<dbReference type="Gene3D" id="3.40.50.300">
    <property type="entry name" value="P-loop containing nucleotide triphosphate hydrolases"/>
    <property type="match status" value="2"/>
</dbReference>
<dbReference type="SMART" id="SM00490">
    <property type="entry name" value="HELICc"/>
    <property type="match status" value="1"/>
</dbReference>
<evidence type="ECO:0000256" key="5">
    <source>
        <dbReference type="ARBA" id="ARBA00022806"/>
    </source>
</evidence>
<dbReference type="FunFam" id="3.40.50.300:FF:000941">
    <property type="entry name" value="Werner syndrome RecQ like helicase"/>
    <property type="match status" value="1"/>
</dbReference>
<dbReference type="GO" id="GO:0005634">
    <property type="term" value="C:nucleus"/>
    <property type="evidence" value="ECO:0007669"/>
    <property type="project" value="TreeGrafter"/>
</dbReference>
<dbReference type="AlphaFoldDB" id="A0A2P2I303"/>
<dbReference type="EMBL" id="IACF01002771">
    <property type="protein sequence ID" value="LAB68413.1"/>
    <property type="molecule type" value="mRNA"/>
</dbReference>
<dbReference type="InterPro" id="IPR032284">
    <property type="entry name" value="RecQ_Zn-bd"/>
</dbReference>
<dbReference type="Pfam" id="PF00271">
    <property type="entry name" value="Helicase_C"/>
    <property type="match status" value="1"/>
</dbReference>
<protein>
    <recommendedName>
        <fullName evidence="10">DNA 3'-5' helicase</fullName>
        <ecNumber evidence="10">5.6.2.4</ecNumber>
    </recommendedName>
</protein>
<evidence type="ECO:0000256" key="3">
    <source>
        <dbReference type="ARBA" id="ARBA00022741"/>
    </source>
</evidence>
<dbReference type="SMART" id="SM00341">
    <property type="entry name" value="HRDC"/>
    <property type="match status" value="1"/>
</dbReference>
<dbReference type="GO" id="GO:0005737">
    <property type="term" value="C:cytoplasm"/>
    <property type="evidence" value="ECO:0007669"/>
    <property type="project" value="TreeGrafter"/>
</dbReference>
<dbReference type="GO" id="GO:0005694">
    <property type="term" value="C:chromosome"/>
    <property type="evidence" value="ECO:0007669"/>
    <property type="project" value="TreeGrafter"/>
</dbReference>
<dbReference type="InterPro" id="IPR014001">
    <property type="entry name" value="Helicase_ATP-bd"/>
</dbReference>
<keyword evidence="7" id="KW-0238">DNA-binding</keyword>
<dbReference type="SMART" id="SM00487">
    <property type="entry name" value="DEXDc"/>
    <property type="match status" value="1"/>
</dbReference>
<dbReference type="CDD" id="cd17920">
    <property type="entry name" value="DEXHc_RecQ"/>
    <property type="match status" value="1"/>
</dbReference>
<dbReference type="CDD" id="cd18794">
    <property type="entry name" value="SF2_C_RecQ"/>
    <property type="match status" value="1"/>
</dbReference>
<dbReference type="GO" id="GO:0009378">
    <property type="term" value="F:four-way junction helicase activity"/>
    <property type="evidence" value="ECO:0007669"/>
    <property type="project" value="TreeGrafter"/>
</dbReference>
<evidence type="ECO:0000259" key="14">
    <source>
        <dbReference type="PROSITE" id="PS51192"/>
    </source>
</evidence>
<dbReference type="SUPFAM" id="SSF46785">
    <property type="entry name" value="Winged helix' DNA-binding domain"/>
    <property type="match status" value="1"/>
</dbReference>
<accession>A0A2P2I303</accession>
<evidence type="ECO:0000256" key="11">
    <source>
        <dbReference type="ARBA" id="ARBA00049360"/>
    </source>
</evidence>
<feature type="compositionally biased region" description="Basic residues" evidence="12">
    <location>
        <begin position="1073"/>
        <end position="1086"/>
    </location>
</feature>
<evidence type="ECO:0000313" key="16">
    <source>
        <dbReference type="EMBL" id="LAB68413.1"/>
    </source>
</evidence>
<dbReference type="Pfam" id="PF16124">
    <property type="entry name" value="RecQ_Zn_bind"/>
    <property type="match status" value="1"/>
</dbReference>
<evidence type="ECO:0000256" key="9">
    <source>
        <dbReference type="ARBA" id="ARBA00034617"/>
    </source>
</evidence>
<evidence type="ECO:0000256" key="8">
    <source>
        <dbReference type="ARBA" id="ARBA00023235"/>
    </source>
</evidence>
<dbReference type="GO" id="GO:0003677">
    <property type="term" value="F:DNA binding"/>
    <property type="evidence" value="ECO:0007669"/>
    <property type="project" value="UniProtKB-KW"/>
</dbReference>
<feature type="domain" description="HRDC" evidence="13">
    <location>
        <begin position="659"/>
        <end position="739"/>
    </location>
</feature>
<comment type="cofactor">
    <cofactor evidence="1">
        <name>Zn(2+)</name>
        <dbReference type="ChEBI" id="CHEBI:29105"/>
    </cofactor>
</comment>
<dbReference type="Pfam" id="PF09382">
    <property type="entry name" value="RQC"/>
    <property type="match status" value="1"/>
</dbReference>
<evidence type="ECO:0000259" key="13">
    <source>
        <dbReference type="PROSITE" id="PS50967"/>
    </source>
</evidence>
<dbReference type="InterPro" id="IPR002121">
    <property type="entry name" value="HRDC_dom"/>
</dbReference>
<organism evidence="16">
    <name type="scientific">Hirondellea gigas</name>
    <dbReference type="NCBI Taxonomy" id="1518452"/>
    <lineage>
        <taxon>Eukaryota</taxon>
        <taxon>Metazoa</taxon>
        <taxon>Ecdysozoa</taxon>
        <taxon>Arthropoda</taxon>
        <taxon>Crustacea</taxon>
        <taxon>Multicrustacea</taxon>
        <taxon>Malacostraca</taxon>
        <taxon>Eumalacostraca</taxon>
        <taxon>Peracarida</taxon>
        <taxon>Amphipoda</taxon>
        <taxon>Amphilochidea</taxon>
        <taxon>Lysianassida</taxon>
        <taxon>Lysianassidira</taxon>
        <taxon>Lysianassoidea</taxon>
        <taxon>Lysianassidae</taxon>
        <taxon>Hirondellea</taxon>
    </lineage>
</organism>
<feature type="region of interest" description="Disordered" evidence="12">
    <location>
        <begin position="808"/>
        <end position="831"/>
    </location>
</feature>
<evidence type="ECO:0000256" key="7">
    <source>
        <dbReference type="ARBA" id="ARBA00023125"/>
    </source>
</evidence>
<dbReference type="InterPro" id="IPR010997">
    <property type="entry name" value="HRDC-like_sf"/>
</dbReference>
<dbReference type="InterPro" id="IPR044876">
    <property type="entry name" value="HRDC_dom_sf"/>
</dbReference>
<dbReference type="PANTHER" id="PTHR13710:SF120">
    <property type="entry name" value="BIFUNCTIONAL 3'-5' EXONUCLEASE_ATP-DEPENDENT HELICASE WRN"/>
    <property type="match status" value="1"/>
</dbReference>
<comment type="catalytic activity">
    <reaction evidence="11">
        <text>ATP + H2O = ADP + phosphate + H(+)</text>
        <dbReference type="Rhea" id="RHEA:13065"/>
        <dbReference type="ChEBI" id="CHEBI:15377"/>
        <dbReference type="ChEBI" id="CHEBI:15378"/>
        <dbReference type="ChEBI" id="CHEBI:30616"/>
        <dbReference type="ChEBI" id="CHEBI:43474"/>
        <dbReference type="ChEBI" id="CHEBI:456216"/>
    </reaction>
</comment>
<feature type="compositionally biased region" description="Acidic residues" evidence="12">
    <location>
        <begin position="1018"/>
        <end position="1027"/>
    </location>
</feature>
<evidence type="ECO:0000256" key="6">
    <source>
        <dbReference type="ARBA" id="ARBA00022840"/>
    </source>
</evidence>
<reference evidence="16" key="1">
    <citation type="journal article" date="2018" name="Biosci. Biotechnol. Biochem.">
        <title>Polysaccharide hydrolase of the hadal zone amphipods Hirondellea gigas.</title>
        <authorList>
            <person name="Kobayashi H."/>
            <person name="Nagahama T."/>
            <person name="Arai W."/>
            <person name="Sasagawa Y."/>
            <person name="Umeda M."/>
            <person name="Hayashi T."/>
            <person name="Nikaido I."/>
            <person name="Watanabe H."/>
            <person name="Oguri K."/>
            <person name="Kitazato H."/>
            <person name="Fujioka K."/>
            <person name="Kido Y."/>
            <person name="Takami H."/>
        </authorList>
    </citation>
    <scope>NUCLEOTIDE SEQUENCE</scope>
    <source>
        <tissue evidence="16">Whole body</tissue>
    </source>
</reference>
<dbReference type="GO" id="GO:0016787">
    <property type="term" value="F:hydrolase activity"/>
    <property type="evidence" value="ECO:0007669"/>
    <property type="project" value="UniProtKB-KW"/>
</dbReference>
<dbReference type="Gene3D" id="1.10.150.80">
    <property type="entry name" value="HRDC domain"/>
    <property type="match status" value="1"/>
</dbReference>
<dbReference type="InterPro" id="IPR004589">
    <property type="entry name" value="DNA_helicase_ATP-dep_RecQ"/>
</dbReference>
<sequence length="1086" mass="117442">MTQNSYVSNDGPGMEPSPDHLRVLQEHFGHTSFRPMQWRIISAALQGLDNNVVMATGYGKSLCYQFPAVYKSGVSVVISPLISLMEDQVLGLQAANIPACFLGSAQLDRSVYSQLRTGVYRVVYVTPEFIDVGTGVLDDLQQSTAGGITLFAVDEAHCVSQWGHDFRAAYRRLGSLRSRFPSVPIMSLTATATPPVRRDIAASLQLRNPVSTVTSFDRPNLYLSVRTKGAGAATDLLPLLRESRTYDGPTIIYCPTKKCTEDAAMALRSEGVNCAVYHAGLGIKQRKKAHEDFVRDKVPAIAATVAFGMGIDKPDVRRVVHYGSPRDMESYYQEIGRAGRDGLPSICTVFYSNKDFALNKFFLSQLTAGKFHDHRASMQSKMEQYLSMSAQCRRYAILRHFDPHYSGVAAAGNTNCCDNCTRRCERDAGSGAVVSRVDAALDSSGCYDFTTDASTILAAIQGMGEYSALGSVVLVVRGSAVQKVKMHWRKLGCYGAGKSKSELYWKALGKQLVYDGYVEETAISLGGSGRGGGGTGSGGWGGAGRSFSYTALTLSTKGKAVLSCPQQSAGAVMLVPSTDMREQLRYVIKRVVVTAAAPVSLHQYSNSGTADTTKKRSEVTGSGSFYAVKVAGARAADVADSGSSRSQSLPPPAEDPKVLALKGELYKSLTVVRTRLADESGYMPYMVANNKTLLGMASQIPTTMQQLSQVEGMTAAKSSKFGAAFVGHILHFCKSRGLPYTPDHAATTTTEIGTSSTAAVTTVASGSSTGWLAPFEKKLPPAVDPPNREESLVIPGDTFSSNIQTAATTDRLQTQSSSSNQQKDDSNQTENTYSEWAKACEDGYDGPDEDFFDSTNLVDDYPEDLNDNADGWGIDCDDINDEAFNSWLEEQENQMVTKENKRINSVQNSDVSIGSTKLFNATCVSRASPTVTVSGSNLGASCSLSGSVSENNISLSKLSELPANRVETRTPSCPSVGPSCSQQVFVSEDIIRSPRKLNQLPSSGTQSSQCSRKRGVMYDDDSEEEVEQSPRLSRPLSSQQTTTQATQPESDQLKYQRILASNKRKLESSVNLKKMRGKMRKSSLFR</sequence>
<dbReference type="PROSITE" id="PS51194">
    <property type="entry name" value="HELICASE_CTER"/>
    <property type="match status" value="1"/>
</dbReference>
<comment type="similarity">
    <text evidence="2">Belongs to the helicase family. RecQ subfamily.</text>
</comment>
<dbReference type="InterPro" id="IPR036388">
    <property type="entry name" value="WH-like_DNA-bd_sf"/>
</dbReference>
<dbReference type="Gene3D" id="1.10.10.10">
    <property type="entry name" value="Winged helix-like DNA-binding domain superfamily/Winged helix DNA-binding domain"/>
    <property type="match status" value="1"/>
</dbReference>
<dbReference type="GO" id="GO:0006260">
    <property type="term" value="P:DNA replication"/>
    <property type="evidence" value="ECO:0007669"/>
    <property type="project" value="InterPro"/>
</dbReference>
<evidence type="ECO:0000256" key="4">
    <source>
        <dbReference type="ARBA" id="ARBA00022801"/>
    </source>
</evidence>
<feature type="domain" description="Helicase C-terminal" evidence="15">
    <location>
        <begin position="232"/>
        <end position="401"/>
    </location>
</feature>
<feature type="region of interest" description="Disordered" evidence="12">
    <location>
        <begin position="993"/>
        <end position="1086"/>
    </location>
</feature>
<feature type="domain" description="Helicase ATP-binding" evidence="14">
    <location>
        <begin position="41"/>
        <end position="210"/>
    </location>
</feature>
<dbReference type="GO" id="GO:0005524">
    <property type="term" value="F:ATP binding"/>
    <property type="evidence" value="ECO:0007669"/>
    <property type="project" value="UniProtKB-KW"/>
</dbReference>
<evidence type="ECO:0000256" key="12">
    <source>
        <dbReference type="SAM" id="MobiDB-lite"/>
    </source>
</evidence>
<dbReference type="SUPFAM" id="SSF52540">
    <property type="entry name" value="P-loop containing nucleoside triphosphate hydrolases"/>
    <property type="match status" value="1"/>
</dbReference>
<dbReference type="Pfam" id="PF00570">
    <property type="entry name" value="HRDC"/>
    <property type="match status" value="1"/>
</dbReference>
<evidence type="ECO:0000256" key="1">
    <source>
        <dbReference type="ARBA" id="ARBA00001947"/>
    </source>
</evidence>
<dbReference type="EC" id="5.6.2.4" evidence="10"/>
<feature type="compositionally biased region" description="Polar residues" evidence="12">
    <location>
        <begin position="999"/>
        <end position="1010"/>
    </location>
</feature>
<dbReference type="InterPro" id="IPR027417">
    <property type="entry name" value="P-loop_NTPase"/>
</dbReference>
<dbReference type="GO" id="GO:0043138">
    <property type="term" value="F:3'-5' DNA helicase activity"/>
    <property type="evidence" value="ECO:0007669"/>
    <property type="project" value="UniProtKB-EC"/>
</dbReference>
<dbReference type="SUPFAM" id="SSF47819">
    <property type="entry name" value="HRDC-like"/>
    <property type="match status" value="1"/>
</dbReference>
<evidence type="ECO:0000256" key="2">
    <source>
        <dbReference type="ARBA" id="ARBA00005446"/>
    </source>
</evidence>
<dbReference type="PANTHER" id="PTHR13710">
    <property type="entry name" value="DNA HELICASE RECQ FAMILY MEMBER"/>
    <property type="match status" value="1"/>
</dbReference>
<dbReference type="InterPro" id="IPR001650">
    <property type="entry name" value="Helicase_C-like"/>
</dbReference>
<keyword evidence="4" id="KW-0378">Hydrolase</keyword>
<evidence type="ECO:0000259" key="15">
    <source>
        <dbReference type="PROSITE" id="PS51194"/>
    </source>
</evidence>
<keyword evidence="6" id="KW-0067">ATP-binding</keyword>
<evidence type="ECO:0000256" key="10">
    <source>
        <dbReference type="ARBA" id="ARBA00034808"/>
    </source>
</evidence>